<keyword evidence="4 8" id="KW-0812">Transmembrane</keyword>
<evidence type="ECO:0000313" key="10">
    <source>
        <dbReference type="EMBL" id="EMG48981.1"/>
    </source>
</evidence>
<evidence type="ECO:0000256" key="8">
    <source>
        <dbReference type="SAM" id="Phobius"/>
    </source>
</evidence>
<gene>
    <name evidence="10" type="ORF">G210_0353</name>
</gene>
<dbReference type="InterPro" id="IPR010573">
    <property type="entry name" value="MFS_Str1/Tri12-like"/>
</dbReference>
<feature type="transmembrane region" description="Helical" evidence="8">
    <location>
        <begin position="479"/>
        <end position="502"/>
    </location>
</feature>
<feature type="transmembrane region" description="Helical" evidence="8">
    <location>
        <begin position="342"/>
        <end position="357"/>
    </location>
</feature>
<evidence type="ECO:0000256" key="7">
    <source>
        <dbReference type="ARBA" id="ARBA00023136"/>
    </source>
</evidence>
<dbReference type="Gene3D" id="1.20.1250.20">
    <property type="entry name" value="MFS general substrate transporter like domains"/>
    <property type="match status" value="2"/>
</dbReference>
<dbReference type="SUPFAM" id="SSF103473">
    <property type="entry name" value="MFS general substrate transporter"/>
    <property type="match status" value="1"/>
</dbReference>
<sequence>MNSETSSEKLDAKKSENATSTVVAAVPNDATAIYAKSTSRSFGVRTTELLNAQYSSKPLKITFFVCLFFLSYSISMDMTIQRTLTLYATSSYRNHSGFTTINVLKGVVSAASQPTYARLSDRFGRIQILVFSLVIYVVGTVIQSQAYDFNRFAAGSVIYTIGMSGIREMQQILIADFSNLNWRLVCSMVPALPTIINTWAGGDVVDSVVKRFSWQWGMGMWAFILPLCCIPLFACFAHMIVGARKTQEWADIKQEKRQKKWSETVVSLFWELDVIGIILIIVCLGCILVPFTIAGGAQTKWNKAYTIVPLVVGVLLVPVFIYWEYKFSRIPIVPFSLMKDRGVWSALIIGILINWVFDMPNDYFYTVLVVGMNASVKAATRITSLYTFVATITASILGLFIVRIRRLKGFIVFGAITWIVALGLLVHFRGASDGIEDQKYIDGVIGGLCLFGFGAGFFTNSIRVSIASVTNHEYMGIVISLYLTSVYIGTAIGSSVSGAIWTQKMYGKILSRMIDLGVENADKLTALAYESPFKFIVTNTWGTNPRIAVVQAYAEVQKILCIVGLSLAFPLLITTFFLRDHRLDSVQSLELDHDHEKGIKTKDGQVVVNNYDDDIILAKLKSLFKK</sequence>
<keyword evidence="11" id="KW-1185">Reference proteome</keyword>
<dbReference type="Pfam" id="PF06609">
    <property type="entry name" value="TRI12"/>
    <property type="match status" value="1"/>
</dbReference>
<feature type="transmembrane region" description="Helical" evidence="8">
    <location>
        <begin position="410"/>
        <end position="428"/>
    </location>
</feature>
<dbReference type="AlphaFoldDB" id="M3IR33"/>
<dbReference type="OrthoDB" id="2241241at2759"/>
<feature type="transmembrane region" description="Helical" evidence="8">
    <location>
        <begin position="440"/>
        <end position="459"/>
    </location>
</feature>
<feature type="transmembrane region" description="Helical" evidence="8">
    <location>
        <begin position="61"/>
        <end position="80"/>
    </location>
</feature>
<keyword evidence="3" id="KW-0813">Transport</keyword>
<evidence type="ECO:0000256" key="4">
    <source>
        <dbReference type="ARBA" id="ARBA00022692"/>
    </source>
</evidence>
<dbReference type="GO" id="GO:0005768">
    <property type="term" value="C:endosome"/>
    <property type="evidence" value="ECO:0007669"/>
    <property type="project" value="TreeGrafter"/>
</dbReference>
<dbReference type="PANTHER" id="PTHR23501:SF92">
    <property type="entry name" value="GLUTATHIONE EXCHANGER 1-RELATED"/>
    <property type="match status" value="1"/>
</dbReference>
<evidence type="ECO:0000256" key="3">
    <source>
        <dbReference type="ARBA" id="ARBA00022448"/>
    </source>
</evidence>
<dbReference type="PANTHER" id="PTHR23501">
    <property type="entry name" value="MAJOR FACILITATOR SUPERFAMILY"/>
    <property type="match status" value="1"/>
</dbReference>
<dbReference type="GO" id="GO:0005886">
    <property type="term" value="C:plasma membrane"/>
    <property type="evidence" value="ECO:0007669"/>
    <property type="project" value="TreeGrafter"/>
</dbReference>
<evidence type="ECO:0000259" key="9">
    <source>
        <dbReference type="PROSITE" id="PS50850"/>
    </source>
</evidence>
<evidence type="ECO:0000313" key="11">
    <source>
        <dbReference type="Proteomes" id="UP000011777"/>
    </source>
</evidence>
<name>M3IR33_CANMX</name>
<feature type="transmembrane region" description="Helical" evidence="8">
    <location>
        <begin position="264"/>
        <end position="292"/>
    </location>
</feature>
<feature type="transmembrane region" description="Helical" evidence="8">
    <location>
        <begin position="128"/>
        <end position="146"/>
    </location>
</feature>
<protein>
    <submittedName>
        <fullName evidence="10">Siderophore Iron Transport protein</fullName>
    </submittedName>
</protein>
<dbReference type="InterPro" id="IPR036259">
    <property type="entry name" value="MFS_trans_sf"/>
</dbReference>
<dbReference type="PROSITE" id="PS50850">
    <property type="entry name" value="MFS"/>
    <property type="match status" value="1"/>
</dbReference>
<feature type="domain" description="Major facilitator superfamily (MFS) profile" evidence="9">
    <location>
        <begin position="59"/>
        <end position="582"/>
    </location>
</feature>
<keyword evidence="6" id="KW-0406">Ion transport</keyword>
<evidence type="ECO:0000256" key="5">
    <source>
        <dbReference type="ARBA" id="ARBA00022989"/>
    </source>
</evidence>
<comment type="subcellular location">
    <subcellularLocation>
        <location evidence="1">Endomembrane system</location>
        <topology evidence="1">Multi-pass membrane protein</topology>
    </subcellularLocation>
</comment>
<dbReference type="InterPro" id="IPR020846">
    <property type="entry name" value="MFS_dom"/>
</dbReference>
<comment type="similarity">
    <text evidence="2">Belongs to the major facilitator superfamily.</text>
</comment>
<evidence type="ECO:0000256" key="2">
    <source>
        <dbReference type="ARBA" id="ARBA00008335"/>
    </source>
</evidence>
<dbReference type="GO" id="GO:0015343">
    <property type="term" value="F:siderophore-iron transmembrane transporter activity"/>
    <property type="evidence" value="ECO:0007669"/>
    <property type="project" value="TreeGrafter"/>
</dbReference>
<feature type="transmembrane region" description="Helical" evidence="8">
    <location>
        <begin position="220"/>
        <end position="243"/>
    </location>
</feature>
<proteinExistence type="inferred from homology"/>
<comment type="caution">
    <text evidence="10">The sequence shown here is derived from an EMBL/GenBank/DDBJ whole genome shotgun (WGS) entry which is preliminary data.</text>
</comment>
<evidence type="ECO:0000256" key="1">
    <source>
        <dbReference type="ARBA" id="ARBA00004127"/>
    </source>
</evidence>
<dbReference type="Proteomes" id="UP000011777">
    <property type="component" value="Unassembled WGS sequence"/>
</dbReference>
<dbReference type="EMBL" id="AOGT01000878">
    <property type="protein sequence ID" value="EMG48981.1"/>
    <property type="molecule type" value="Genomic_DNA"/>
</dbReference>
<dbReference type="OMA" id="VAQHEYI"/>
<dbReference type="GO" id="GO:0005774">
    <property type="term" value="C:vacuolar membrane"/>
    <property type="evidence" value="ECO:0007669"/>
    <property type="project" value="TreeGrafter"/>
</dbReference>
<feature type="transmembrane region" description="Helical" evidence="8">
    <location>
        <begin position="304"/>
        <end position="322"/>
    </location>
</feature>
<keyword evidence="5 8" id="KW-1133">Transmembrane helix</keyword>
<organism evidence="10 11">
    <name type="scientific">Candida maltosa (strain Xu316)</name>
    <name type="common">Yeast</name>
    <dbReference type="NCBI Taxonomy" id="1245528"/>
    <lineage>
        <taxon>Eukaryota</taxon>
        <taxon>Fungi</taxon>
        <taxon>Dikarya</taxon>
        <taxon>Ascomycota</taxon>
        <taxon>Saccharomycotina</taxon>
        <taxon>Pichiomycetes</taxon>
        <taxon>Debaryomycetaceae</taxon>
        <taxon>Candida/Lodderomyces clade</taxon>
        <taxon>Candida</taxon>
    </lineage>
</organism>
<evidence type="ECO:0000256" key="6">
    <source>
        <dbReference type="ARBA" id="ARBA00023065"/>
    </source>
</evidence>
<dbReference type="HOGENOM" id="CLU_012970_2_1_1"/>
<reference evidence="10 11" key="1">
    <citation type="submission" date="2013-02" db="EMBL/GenBank/DDBJ databases">
        <title>Genome sequence of Candida maltosa Xu316, a potential industrial strain for xylitol and ethanol production.</title>
        <authorList>
            <person name="Yu J."/>
            <person name="Wang Q."/>
            <person name="Geng X."/>
            <person name="Bao W."/>
            <person name="He P."/>
            <person name="Cai J."/>
        </authorList>
    </citation>
    <scope>NUCLEOTIDE SEQUENCE [LARGE SCALE GENOMIC DNA]</scope>
    <source>
        <strain evidence="11">Xu316</strain>
    </source>
</reference>
<dbReference type="STRING" id="1245528.M3IR33"/>
<feature type="transmembrane region" description="Helical" evidence="8">
    <location>
        <begin position="559"/>
        <end position="578"/>
    </location>
</feature>
<keyword evidence="7 8" id="KW-0472">Membrane</keyword>
<dbReference type="eggNOG" id="KOG0254">
    <property type="taxonomic scope" value="Eukaryota"/>
</dbReference>
<feature type="transmembrane region" description="Helical" evidence="8">
    <location>
        <begin position="385"/>
        <end position="404"/>
    </location>
</feature>
<dbReference type="FunFam" id="1.20.1250.20:FF:000197">
    <property type="entry name" value="Siderophore iron transporter 1"/>
    <property type="match status" value="1"/>
</dbReference>
<accession>M3IR33</accession>